<accession>A0ABP8XFY2</accession>
<name>A0ABP8XFY2_9ACTN</name>
<feature type="transmembrane region" description="Helical" evidence="6">
    <location>
        <begin position="180"/>
        <end position="202"/>
    </location>
</feature>
<evidence type="ECO:0000256" key="4">
    <source>
        <dbReference type="ARBA" id="ARBA00022989"/>
    </source>
</evidence>
<feature type="transmembrane region" description="Helical" evidence="6">
    <location>
        <begin position="43"/>
        <end position="69"/>
    </location>
</feature>
<evidence type="ECO:0000313" key="7">
    <source>
        <dbReference type="EMBL" id="GAA4704852.1"/>
    </source>
</evidence>
<evidence type="ECO:0000256" key="1">
    <source>
        <dbReference type="ARBA" id="ARBA00004651"/>
    </source>
</evidence>
<dbReference type="Proteomes" id="UP001499974">
    <property type="component" value="Unassembled WGS sequence"/>
</dbReference>
<gene>
    <name evidence="7" type="ORF">GCM10023349_23120</name>
</gene>
<dbReference type="InterPro" id="IPR017039">
    <property type="entry name" value="Virul_fac_BrkB"/>
</dbReference>
<keyword evidence="8" id="KW-1185">Reference proteome</keyword>
<evidence type="ECO:0000256" key="5">
    <source>
        <dbReference type="ARBA" id="ARBA00023136"/>
    </source>
</evidence>
<keyword evidence="3 6" id="KW-0812">Transmembrane</keyword>
<feature type="transmembrane region" description="Helical" evidence="6">
    <location>
        <begin position="109"/>
        <end position="127"/>
    </location>
</feature>
<sequence>MDVAGMRERLTATYQLRKEQAQALVDRVPILGRLIRDFVKIEFIDRCMLIAAQGLLALIPMLVVLTAFFPHATSDLVRSFSQASGVGQDGTRLLEGEVTSGQVRTQTGVFGFLITLFSATSFARAIQRMYERIWDQPHVGGLSGAQRCLLWLLGWMLTLQIIGALRRIGDGVGGILGDSVGFVVQAALLSMLWWATSWVLLFGRVPWRALALGAVLTGVLGIVYNRGASFLMPPYVRANAEQFGTLGVILAVSTWLIGFAAIMVGSALVGRIVSEDPTVVRLATRTVDLTRPVWGRLRRRPADGTAPRPRAG</sequence>
<evidence type="ECO:0008006" key="9">
    <source>
        <dbReference type="Google" id="ProtNLM"/>
    </source>
</evidence>
<feature type="transmembrane region" description="Helical" evidence="6">
    <location>
        <begin position="209"/>
        <end position="226"/>
    </location>
</feature>
<keyword evidence="5 6" id="KW-0472">Membrane</keyword>
<dbReference type="EMBL" id="BAABKM010000002">
    <property type="protein sequence ID" value="GAA4704852.1"/>
    <property type="molecule type" value="Genomic_DNA"/>
</dbReference>
<evidence type="ECO:0000256" key="2">
    <source>
        <dbReference type="ARBA" id="ARBA00022475"/>
    </source>
</evidence>
<dbReference type="Pfam" id="PF03631">
    <property type="entry name" value="Virul_fac_BrkB"/>
    <property type="match status" value="1"/>
</dbReference>
<comment type="caution">
    <text evidence="7">The sequence shown here is derived from an EMBL/GenBank/DDBJ whole genome shotgun (WGS) entry which is preliminary data.</text>
</comment>
<protein>
    <recommendedName>
        <fullName evidence="9">YihY/virulence factor BrkB family protein</fullName>
    </recommendedName>
</protein>
<keyword evidence="2" id="KW-1003">Cell membrane</keyword>
<proteinExistence type="predicted"/>
<evidence type="ECO:0000313" key="8">
    <source>
        <dbReference type="Proteomes" id="UP001499974"/>
    </source>
</evidence>
<comment type="subcellular location">
    <subcellularLocation>
        <location evidence="1">Cell membrane</location>
        <topology evidence="1">Multi-pass membrane protein</topology>
    </subcellularLocation>
</comment>
<evidence type="ECO:0000256" key="3">
    <source>
        <dbReference type="ARBA" id="ARBA00022692"/>
    </source>
</evidence>
<reference evidence="8" key="1">
    <citation type="journal article" date="2019" name="Int. J. Syst. Evol. Microbiol.">
        <title>The Global Catalogue of Microorganisms (GCM) 10K type strain sequencing project: providing services to taxonomists for standard genome sequencing and annotation.</title>
        <authorList>
            <consortium name="The Broad Institute Genomics Platform"/>
            <consortium name="The Broad Institute Genome Sequencing Center for Infectious Disease"/>
            <person name="Wu L."/>
            <person name="Ma J."/>
        </authorList>
    </citation>
    <scope>NUCLEOTIDE SEQUENCE [LARGE SCALE GENOMIC DNA]</scope>
    <source>
        <strain evidence="8">JCM 18531</strain>
    </source>
</reference>
<evidence type="ECO:0000256" key="6">
    <source>
        <dbReference type="SAM" id="Phobius"/>
    </source>
</evidence>
<organism evidence="7 8">
    <name type="scientific">Nocardioides conyzicola</name>
    <dbReference type="NCBI Taxonomy" id="1651781"/>
    <lineage>
        <taxon>Bacteria</taxon>
        <taxon>Bacillati</taxon>
        <taxon>Actinomycetota</taxon>
        <taxon>Actinomycetes</taxon>
        <taxon>Propionibacteriales</taxon>
        <taxon>Nocardioidaceae</taxon>
        <taxon>Nocardioides</taxon>
    </lineage>
</organism>
<feature type="transmembrane region" description="Helical" evidence="6">
    <location>
        <begin position="246"/>
        <end position="269"/>
    </location>
</feature>
<keyword evidence="4 6" id="KW-1133">Transmembrane helix</keyword>
<feature type="transmembrane region" description="Helical" evidence="6">
    <location>
        <begin position="148"/>
        <end position="168"/>
    </location>
</feature>